<feature type="transmembrane region" description="Helical" evidence="1">
    <location>
        <begin position="93"/>
        <end position="112"/>
    </location>
</feature>
<keyword evidence="1" id="KW-0472">Membrane</keyword>
<sequence length="372" mass="41725">MKALLPWSIGENGFHENPRDYNDGHPNGHETWGHGQTFPPYVENTTLSETQNDTILDWSFIIYILIAMFSFVLNNLAAVALIKMQWGLKIALLWNLCIAGLFLGISNTIHFITNGLHLISQVQSGESVLQMFAFIAFFDNMFGFLYTILVIVLSVFCSIYYRSRDAKQNSLYGRRFIVPIIVVSSFVSFITALVSSIYQCDAHLVTRTCVRITCISDGFLANLFTKLITVIKYALPIPTFAGVVFSVRIAVANQVPIHGHSDMDIFLISLSIIGTFGITNLIPQMLMLHCFSRYLALLTNHHGVIIATLSAPISLLIFGKDIRLKIFDMFGAGMRQRRQTIPQASYAHIARKYKQHAKKEVPSPPVSIISEV</sequence>
<protein>
    <submittedName>
        <fullName evidence="2">Uncharacterized protein</fullName>
    </submittedName>
</protein>
<feature type="transmembrane region" description="Helical" evidence="1">
    <location>
        <begin position="176"/>
        <end position="198"/>
    </location>
</feature>
<dbReference type="OrthoDB" id="5817642at2759"/>
<keyword evidence="1" id="KW-1133">Transmembrane helix</keyword>
<feature type="transmembrane region" description="Helical" evidence="1">
    <location>
        <begin position="60"/>
        <end position="81"/>
    </location>
</feature>
<dbReference type="AlphaFoldDB" id="A0A8S1EU68"/>
<evidence type="ECO:0000256" key="1">
    <source>
        <dbReference type="SAM" id="Phobius"/>
    </source>
</evidence>
<dbReference type="Proteomes" id="UP000494206">
    <property type="component" value="Unassembled WGS sequence"/>
</dbReference>
<accession>A0A8S1EU68</accession>
<name>A0A8S1EU68_9PELO</name>
<feature type="transmembrane region" description="Helical" evidence="1">
    <location>
        <begin position="132"/>
        <end position="156"/>
    </location>
</feature>
<keyword evidence="3" id="KW-1185">Reference proteome</keyword>
<keyword evidence="1" id="KW-0812">Transmembrane</keyword>
<comment type="caution">
    <text evidence="2">The sequence shown here is derived from an EMBL/GenBank/DDBJ whole genome shotgun (WGS) entry which is preliminary data.</text>
</comment>
<gene>
    <name evidence="2" type="ORF">CBOVIS_LOCUS7736</name>
</gene>
<organism evidence="2 3">
    <name type="scientific">Caenorhabditis bovis</name>
    <dbReference type="NCBI Taxonomy" id="2654633"/>
    <lineage>
        <taxon>Eukaryota</taxon>
        <taxon>Metazoa</taxon>
        <taxon>Ecdysozoa</taxon>
        <taxon>Nematoda</taxon>
        <taxon>Chromadorea</taxon>
        <taxon>Rhabditida</taxon>
        <taxon>Rhabditina</taxon>
        <taxon>Rhabditomorpha</taxon>
        <taxon>Rhabditoidea</taxon>
        <taxon>Rhabditidae</taxon>
        <taxon>Peloderinae</taxon>
        <taxon>Caenorhabditis</taxon>
    </lineage>
</organism>
<evidence type="ECO:0000313" key="3">
    <source>
        <dbReference type="Proteomes" id="UP000494206"/>
    </source>
</evidence>
<feature type="transmembrane region" description="Helical" evidence="1">
    <location>
        <begin position="233"/>
        <end position="251"/>
    </location>
</feature>
<feature type="transmembrane region" description="Helical" evidence="1">
    <location>
        <begin position="302"/>
        <end position="319"/>
    </location>
</feature>
<evidence type="ECO:0000313" key="2">
    <source>
        <dbReference type="EMBL" id="CAB3405552.1"/>
    </source>
</evidence>
<dbReference type="EMBL" id="CADEPM010000004">
    <property type="protein sequence ID" value="CAB3405552.1"/>
    <property type="molecule type" value="Genomic_DNA"/>
</dbReference>
<reference evidence="2 3" key="1">
    <citation type="submission" date="2020-04" db="EMBL/GenBank/DDBJ databases">
        <authorList>
            <person name="Laetsch R D."/>
            <person name="Stevens L."/>
            <person name="Kumar S."/>
            <person name="Blaxter L. M."/>
        </authorList>
    </citation>
    <scope>NUCLEOTIDE SEQUENCE [LARGE SCALE GENOMIC DNA]</scope>
</reference>
<feature type="transmembrane region" description="Helical" evidence="1">
    <location>
        <begin position="263"/>
        <end position="282"/>
    </location>
</feature>
<proteinExistence type="predicted"/>